<dbReference type="GO" id="GO:0000781">
    <property type="term" value="C:chromosome, telomeric region"/>
    <property type="evidence" value="ECO:0007669"/>
    <property type="project" value="TreeGrafter"/>
</dbReference>
<gene>
    <name evidence="7" type="ORF">EV44_g6403</name>
</gene>
<evidence type="ECO:0000256" key="3">
    <source>
        <dbReference type="ARBA" id="ARBA00022705"/>
    </source>
</evidence>
<dbReference type="InterPro" id="IPR012340">
    <property type="entry name" value="NA-bd_OB-fold"/>
</dbReference>
<keyword evidence="8" id="KW-1185">Reference proteome</keyword>
<dbReference type="GO" id="GO:0005736">
    <property type="term" value="C:RNA polymerase I complex"/>
    <property type="evidence" value="ECO:0007669"/>
    <property type="project" value="EnsemblFungi"/>
</dbReference>
<comment type="caution">
    <text evidence="7">The sequence shown here is derived from an EMBL/GenBank/DDBJ whole genome shotgun (WGS) entry which is preliminary data.</text>
</comment>
<dbReference type="PANTHER" id="PTHR13989">
    <property type="entry name" value="REPLICATION PROTEIN A-RELATED"/>
    <property type="match status" value="1"/>
</dbReference>
<evidence type="ECO:0000256" key="5">
    <source>
        <dbReference type="ARBA" id="ARBA00023242"/>
    </source>
</evidence>
<evidence type="ECO:0000259" key="6">
    <source>
        <dbReference type="Pfam" id="PF08784"/>
    </source>
</evidence>
<dbReference type="AlphaFoldDB" id="A0A0B1PFQ9"/>
<reference evidence="7 8" key="1">
    <citation type="journal article" date="2014" name="BMC Genomics">
        <title>Adaptive genomic structural variation in the grape powdery mildew pathogen, Erysiphe necator.</title>
        <authorList>
            <person name="Jones L."/>
            <person name="Riaz S."/>
            <person name="Morales-Cruz A."/>
            <person name="Amrine K.C."/>
            <person name="McGuire B."/>
            <person name="Gubler W.D."/>
            <person name="Walker M.A."/>
            <person name="Cantu D."/>
        </authorList>
    </citation>
    <scope>NUCLEOTIDE SEQUENCE [LARGE SCALE GENOMIC DNA]</scope>
    <source>
        <strain evidence="8">c</strain>
    </source>
</reference>
<sequence length="286" mass="31529">MDFTANYGYNNENYSTTKYGAQGGSEGGGFLGGTQMGSQTNPEGSKTYGKDTLRPLTIKQIIEAQQPHPDSEFKIDGVEVTQLTFVGQIQTVSSQATNTTYKVDDGTGLIEVKQWIDGDADPDKSSPFPKEKDYIRIWGRLRAFNNRRHVGAHMIRLVTDFNEITYHLLEATAVHLYFTRGPPTTGNEIKNESSSGIFVHNVHGGTGEISMPHGARKLPSNISMTSRKVYNFLLNEAKSNEGLHVSLIAQKLNLQVNDAYKAGDELLGAGAIYTTVDDETWAILEY</sequence>
<evidence type="ECO:0000256" key="1">
    <source>
        <dbReference type="ARBA" id="ARBA00004123"/>
    </source>
</evidence>
<accession>A0A0B1PFQ9</accession>
<comment type="similarity">
    <text evidence="2">Belongs to the replication factor A protein 2 family.</text>
</comment>
<dbReference type="CDD" id="cd04478">
    <property type="entry name" value="RPA2_DBD_D"/>
    <property type="match status" value="1"/>
</dbReference>
<dbReference type="Gene3D" id="1.10.10.10">
    <property type="entry name" value="Winged helix-like DNA-binding domain superfamily/Winged helix DNA-binding domain"/>
    <property type="match status" value="1"/>
</dbReference>
<dbReference type="PANTHER" id="PTHR13989:SF16">
    <property type="entry name" value="REPLICATION PROTEIN A2"/>
    <property type="match status" value="1"/>
</dbReference>
<dbReference type="GO" id="GO:0006260">
    <property type="term" value="P:DNA replication"/>
    <property type="evidence" value="ECO:0007669"/>
    <property type="project" value="UniProtKB-KW"/>
</dbReference>
<dbReference type="InterPro" id="IPR040260">
    <property type="entry name" value="RFA2-like"/>
</dbReference>
<dbReference type="InterPro" id="IPR036388">
    <property type="entry name" value="WH-like_DNA-bd_sf"/>
</dbReference>
<dbReference type="InterPro" id="IPR014892">
    <property type="entry name" value="RPA_C"/>
</dbReference>
<dbReference type="SUPFAM" id="SSF46785">
    <property type="entry name" value="Winged helix' DNA-binding domain"/>
    <property type="match status" value="1"/>
</dbReference>
<comment type="subcellular location">
    <subcellularLocation>
        <location evidence="1">Nucleus</location>
    </subcellularLocation>
</comment>
<dbReference type="HOGENOM" id="CLU_051033_0_1_1"/>
<feature type="domain" description="Replication protein A C-terminal" evidence="6">
    <location>
        <begin position="175"/>
        <end position="279"/>
    </location>
</feature>
<evidence type="ECO:0000256" key="2">
    <source>
        <dbReference type="ARBA" id="ARBA00007815"/>
    </source>
</evidence>
<dbReference type="OMA" id="SFGNKRY"/>
<dbReference type="GO" id="GO:0005662">
    <property type="term" value="C:DNA replication factor A complex"/>
    <property type="evidence" value="ECO:0007669"/>
    <property type="project" value="EnsemblFungi"/>
</dbReference>
<evidence type="ECO:0000313" key="8">
    <source>
        <dbReference type="Proteomes" id="UP000030854"/>
    </source>
</evidence>
<dbReference type="InterPro" id="IPR036390">
    <property type="entry name" value="WH_DNA-bd_sf"/>
</dbReference>
<keyword evidence="4" id="KW-0238">DNA-binding</keyword>
<dbReference type="InterPro" id="IPR014646">
    <property type="entry name" value="Rfa2/RPA32"/>
</dbReference>
<evidence type="ECO:0000256" key="4">
    <source>
        <dbReference type="ARBA" id="ARBA00023125"/>
    </source>
</evidence>
<evidence type="ECO:0000313" key="7">
    <source>
        <dbReference type="EMBL" id="KHJ35706.1"/>
    </source>
</evidence>
<organism evidence="7 8">
    <name type="scientific">Uncinula necator</name>
    <name type="common">Grape powdery mildew</name>
    <dbReference type="NCBI Taxonomy" id="52586"/>
    <lineage>
        <taxon>Eukaryota</taxon>
        <taxon>Fungi</taxon>
        <taxon>Dikarya</taxon>
        <taxon>Ascomycota</taxon>
        <taxon>Pezizomycotina</taxon>
        <taxon>Leotiomycetes</taxon>
        <taxon>Erysiphales</taxon>
        <taxon>Erysiphaceae</taxon>
        <taxon>Erysiphe</taxon>
    </lineage>
</organism>
<dbReference type="PIRSF" id="PIRSF036949">
    <property type="entry name" value="RPA32"/>
    <property type="match status" value="1"/>
</dbReference>
<keyword evidence="5" id="KW-0539">Nucleus</keyword>
<dbReference type="STRING" id="52586.A0A0B1PFQ9"/>
<dbReference type="GO" id="GO:0035861">
    <property type="term" value="C:site of double-strand break"/>
    <property type="evidence" value="ECO:0007669"/>
    <property type="project" value="EnsemblFungi"/>
</dbReference>
<dbReference type="GO" id="GO:0000724">
    <property type="term" value="P:double-strand break repair via homologous recombination"/>
    <property type="evidence" value="ECO:0007669"/>
    <property type="project" value="TreeGrafter"/>
</dbReference>
<keyword evidence="3" id="KW-0235">DNA replication</keyword>
<dbReference type="Gene3D" id="2.40.50.140">
    <property type="entry name" value="Nucleic acid-binding proteins"/>
    <property type="match status" value="1"/>
</dbReference>
<dbReference type="GO" id="GO:0003697">
    <property type="term" value="F:single-stranded DNA binding"/>
    <property type="evidence" value="ECO:0007669"/>
    <property type="project" value="EnsemblFungi"/>
</dbReference>
<name>A0A0B1PFQ9_UNCNE</name>
<protein>
    <submittedName>
        <fullName evidence="7">Putative replication protein a 32 kDa subunit</fullName>
    </submittedName>
</protein>
<dbReference type="Pfam" id="PF08784">
    <property type="entry name" value="RPA_C"/>
    <property type="match status" value="1"/>
</dbReference>
<dbReference type="SUPFAM" id="SSF50249">
    <property type="entry name" value="Nucleic acid-binding proteins"/>
    <property type="match status" value="1"/>
</dbReference>
<dbReference type="GO" id="GO:0006289">
    <property type="term" value="P:nucleotide-excision repair"/>
    <property type="evidence" value="ECO:0007669"/>
    <property type="project" value="TreeGrafter"/>
</dbReference>
<dbReference type="EMBL" id="JNVN01000293">
    <property type="protein sequence ID" value="KHJ35706.1"/>
    <property type="molecule type" value="Genomic_DNA"/>
</dbReference>
<proteinExistence type="inferred from homology"/>
<dbReference type="Proteomes" id="UP000030854">
    <property type="component" value="Unassembled WGS sequence"/>
</dbReference>